<evidence type="ECO:0000313" key="4">
    <source>
        <dbReference type="Proteomes" id="UP001610334"/>
    </source>
</evidence>
<keyword evidence="4" id="KW-1185">Reference proteome</keyword>
<feature type="chain" id="PRO_5046147343" evidence="2">
    <location>
        <begin position="31"/>
        <end position="174"/>
    </location>
</feature>
<proteinExistence type="predicted"/>
<name>A0ABR4H008_9EURO</name>
<evidence type="ECO:0000256" key="2">
    <source>
        <dbReference type="SAM" id="SignalP"/>
    </source>
</evidence>
<feature type="signal peptide" evidence="2">
    <location>
        <begin position="1"/>
        <end position="30"/>
    </location>
</feature>
<comment type="caution">
    <text evidence="3">The sequence shown here is derived from an EMBL/GenBank/DDBJ whole genome shotgun (WGS) entry which is preliminary data.</text>
</comment>
<keyword evidence="2" id="KW-0732">Signal</keyword>
<gene>
    <name evidence="3" type="ORF">BJX63DRAFT_19875</name>
</gene>
<dbReference type="EMBL" id="JBFXLT010000104">
    <property type="protein sequence ID" value="KAL2808779.1"/>
    <property type="molecule type" value="Genomic_DNA"/>
</dbReference>
<reference evidence="3 4" key="1">
    <citation type="submission" date="2024-07" db="EMBL/GenBank/DDBJ databases">
        <title>Section-level genome sequencing and comparative genomics of Aspergillus sections Usti and Cavernicolus.</title>
        <authorList>
            <consortium name="Lawrence Berkeley National Laboratory"/>
            <person name="Nybo J.L."/>
            <person name="Vesth T.C."/>
            <person name="Theobald S."/>
            <person name="Frisvad J.C."/>
            <person name="Larsen T.O."/>
            <person name="Kjaerboelling I."/>
            <person name="Rothschild-Mancinelli K."/>
            <person name="Lyhne E.K."/>
            <person name="Kogle M.E."/>
            <person name="Barry K."/>
            <person name="Clum A."/>
            <person name="Na H."/>
            <person name="Ledsgaard L."/>
            <person name="Lin J."/>
            <person name="Lipzen A."/>
            <person name="Kuo A."/>
            <person name="Riley R."/>
            <person name="Mondo S."/>
            <person name="Labutti K."/>
            <person name="Haridas S."/>
            <person name="Pangalinan J."/>
            <person name="Salamov A.A."/>
            <person name="Simmons B.A."/>
            <person name="Magnuson J.K."/>
            <person name="Chen J."/>
            <person name="Drula E."/>
            <person name="Henrissat B."/>
            <person name="Wiebenga A."/>
            <person name="Lubbers R.J."/>
            <person name="Gomes A.C."/>
            <person name="Makela M.R."/>
            <person name="Stajich J."/>
            <person name="Grigoriev I.V."/>
            <person name="Mortensen U.H."/>
            <person name="De Vries R.P."/>
            <person name="Baker S.E."/>
            <person name="Andersen M.R."/>
        </authorList>
    </citation>
    <scope>NUCLEOTIDE SEQUENCE [LARGE SCALE GENOMIC DNA]</scope>
    <source>
        <strain evidence="3 4">CBS 588.65</strain>
    </source>
</reference>
<feature type="region of interest" description="Disordered" evidence="1">
    <location>
        <begin position="155"/>
        <end position="174"/>
    </location>
</feature>
<organism evidence="3 4">
    <name type="scientific">Aspergillus granulosus</name>
    <dbReference type="NCBI Taxonomy" id="176169"/>
    <lineage>
        <taxon>Eukaryota</taxon>
        <taxon>Fungi</taxon>
        <taxon>Dikarya</taxon>
        <taxon>Ascomycota</taxon>
        <taxon>Pezizomycotina</taxon>
        <taxon>Eurotiomycetes</taxon>
        <taxon>Eurotiomycetidae</taxon>
        <taxon>Eurotiales</taxon>
        <taxon>Aspergillaceae</taxon>
        <taxon>Aspergillus</taxon>
        <taxon>Aspergillus subgen. Nidulantes</taxon>
    </lineage>
</organism>
<evidence type="ECO:0000313" key="3">
    <source>
        <dbReference type="EMBL" id="KAL2808779.1"/>
    </source>
</evidence>
<evidence type="ECO:0000256" key="1">
    <source>
        <dbReference type="SAM" id="MobiDB-lite"/>
    </source>
</evidence>
<protein>
    <submittedName>
        <fullName evidence="3">Uncharacterized protein</fullName>
    </submittedName>
</protein>
<accession>A0ABR4H008</accession>
<sequence>MSWSVFLISSDALSMLVLLVSLLSDTGIDCRQMQLESLNPPRRGAGWPLHCQYDNAWSLIAMRMVPPIGSGCSLKEAAGDPTPSTRVTRPCTPRESNVASFYAFSADSYPGIRNPRGSPNGGEGREEIIPRKMAVSLSYNCLGLRSDALRECSTDLDPGPQYGPLPSFGAPHNG</sequence>
<dbReference type="Proteomes" id="UP001610334">
    <property type="component" value="Unassembled WGS sequence"/>
</dbReference>